<evidence type="ECO:0000256" key="7">
    <source>
        <dbReference type="ARBA" id="ARBA00022989"/>
    </source>
</evidence>
<evidence type="ECO:0000256" key="3">
    <source>
        <dbReference type="ARBA" id="ARBA00004502"/>
    </source>
</evidence>
<proteinExistence type="inferred from homology"/>
<sequence length="139" mass="14487">MEIQYGQQLQTSGTKVLLAAFTGLAIGGPLVGLMGFSFLASVTLLVLSSPLLLIFSPLLFFAGFVFVGALAGFAVAAALVFTGMTTLGWIFQELAGIRLLGFGGGDGGGMVERLKDKGKDWPRFLQHGTEQDGSISGRG</sequence>
<comment type="caution">
    <text evidence="10">The sequence shown here is derived from an EMBL/GenBank/DDBJ whole genome shotgun (WGS) entry which is preliminary data.</text>
</comment>
<keyword evidence="6 9" id="KW-0812">Transmembrane</keyword>
<feature type="transmembrane region" description="Helical" evidence="9">
    <location>
        <begin position="58"/>
        <end position="91"/>
    </location>
</feature>
<reference evidence="10 11" key="1">
    <citation type="submission" date="2019-09" db="EMBL/GenBank/DDBJ databases">
        <authorList>
            <person name="Ou C."/>
        </authorList>
    </citation>
    <scope>NUCLEOTIDE SEQUENCE [LARGE SCALE GENOMIC DNA]</scope>
    <source>
        <strain evidence="10">S2</strain>
        <tissue evidence="10">Leaf</tissue>
    </source>
</reference>
<dbReference type="PANTHER" id="PTHR33203">
    <property type="entry name" value="OLEOSIN"/>
    <property type="match status" value="1"/>
</dbReference>
<protein>
    <submittedName>
        <fullName evidence="10">Oleosin 5</fullName>
    </submittedName>
</protein>
<dbReference type="GO" id="GO:0009791">
    <property type="term" value="P:post-embryonic development"/>
    <property type="evidence" value="ECO:0007669"/>
    <property type="project" value="UniProtKB-ARBA"/>
</dbReference>
<feature type="transmembrane region" description="Helical" evidence="9">
    <location>
        <begin position="16"/>
        <end position="46"/>
    </location>
</feature>
<keyword evidence="11" id="KW-1185">Reference proteome</keyword>
<evidence type="ECO:0000256" key="5">
    <source>
        <dbReference type="ARBA" id="ARBA00022677"/>
    </source>
</evidence>
<keyword evidence="8 9" id="KW-0472">Membrane</keyword>
<evidence type="ECO:0000256" key="2">
    <source>
        <dbReference type="ARBA" id="ARBA00004141"/>
    </source>
</evidence>
<dbReference type="OrthoDB" id="1166376at2759"/>
<keyword evidence="7 9" id="KW-1133">Transmembrane helix</keyword>
<dbReference type="EMBL" id="SMOL01000086">
    <property type="protein sequence ID" value="KAB2634190.1"/>
    <property type="molecule type" value="Genomic_DNA"/>
</dbReference>
<dbReference type="GO" id="GO:0019915">
    <property type="term" value="P:lipid storage"/>
    <property type="evidence" value="ECO:0007669"/>
    <property type="project" value="TreeGrafter"/>
</dbReference>
<dbReference type="Proteomes" id="UP000327157">
    <property type="component" value="Unassembled WGS sequence"/>
</dbReference>
<keyword evidence="5" id="KW-0551">Lipid droplet</keyword>
<accession>A0A5N5I933</accession>
<comment type="function">
    <text evidence="1">May have a structural role to stabilize the lipid body during desiccation of the seed by preventing coalescence of the oil. Probably interacts with both lipid and phospholipid moieties of lipid bodies. May also provide recognition signals for specific lipase anchorage in lipolysis during seedling growth.</text>
</comment>
<evidence type="ECO:0000256" key="8">
    <source>
        <dbReference type="ARBA" id="ARBA00023136"/>
    </source>
</evidence>
<dbReference type="Pfam" id="PF01277">
    <property type="entry name" value="Oleosin"/>
    <property type="match status" value="1"/>
</dbReference>
<reference evidence="10 11" key="2">
    <citation type="submission" date="2019-11" db="EMBL/GenBank/DDBJ databases">
        <title>A de novo genome assembly of a pear dwarfing rootstock.</title>
        <authorList>
            <person name="Wang F."/>
            <person name="Wang J."/>
            <person name="Li S."/>
            <person name="Zhang Y."/>
            <person name="Fang M."/>
            <person name="Ma L."/>
            <person name="Zhao Y."/>
            <person name="Jiang S."/>
        </authorList>
    </citation>
    <scope>NUCLEOTIDE SEQUENCE [LARGE SCALE GENOMIC DNA]</scope>
    <source>
        <strain evidence="10">S2</strain>
        <tissue evidence="10">Leaf</tissue>
    </source>
</reference>
<dbReference type="GO" id="GO:0012511">
    <property type="term" value="C:monolayer-surrounded lipid storage body"/>
    <property type="evidence" value="ECO:0007669"/>
    <property type="project" value="InterPro"/>
</dbReference>
<evidence type="ECO:0000256" key="9">
    <source>
        <dbReference type="SAM" id="Phobius"/>
    </source>
</evidence>
<evidence type="ECO:0000313" key="10">
    <source>
        <dbReference type="EMBL" id="KAB2634190.1"/>
    </source>
</evidence>
<name>A0A5N5I933_9ROSA</name>
<evidence type="ECO:0000256" key="4">
    <source>
        <dbReference type="ARBA" id="ARBA00010858"/>
    </source>
</evidence>
<dbReference type="GO" id="GO:0048608">
    <property type="term" value="P:reproductive structure development"/>
    <property type="evidence" value="ECO:0007669"/>
    <property type="project" value="UniProtKB-ARBA"/>
</dbReference>
<dbReference type="PANTHER" id="PTHR33203:SF37">
    <property type="entry name" value="GLYCINE-RICH PROTEIN _ OLEOSIN"/>
    <property type="match status" value="1"/>
</dbReference>
<dbReference type="InterPro" id="IPR000136">
    <property type="entry name" value="Oleosin"/>
</dbReference>
<gene>
    <name evidence="10" type="ORF">D8674_038910</name>
</gene>
<comment type="subcellular location">
    <subcellularLocation>
        <location evidence="3">Lipid droplet</location>
    </subcellularLocation>
    <subcellularLocation>
        <location evidence="2">Membrane</location>
        <topology evidence="2">Multi-pass membrane protein</topology>
    </subcellularLocation>
</comment>
<dbReference type="AlphaFoldDB" id="A0A5N5I933"/>
<organism evidence="10 11">
    <name type="scientific">Pyrus ussuriensis x Pyrus communis</name>
    <dbReference type="NCBI Taxonomy" id="2448454"/>
    <lineage>
        <taxon>Eukaryota</taxon>
        <taxon>Viridiplantae</taxon>
        <taxon>Streptophyta</taxon>
        <taxon>Embryophyta</taxon>
        <taxon>Tracheophyta</taxon>
        <taxon>Spermatophyta</taxon>
        <taxon>Magnoliopsida</taxon>
        <taxon>eudicotyledons</taxon>
        <taxon>Gunneridae</taxon>
        <taxon>Pentapetalae</taxon>
        <taxon>rosids</taxon>
        <taxon>fabids</taxon>
        <taxon>Rosales</taxon>
        <taxon>Rosaceae</taxon>
        <taxon>Amygdaloideae</taxon>
        <taxon>Maleae</taxon>
        <taxon>Pyrus</taxon>
    </lineage>
</organism>
<evidence type="ECO:0000256" key="1">
    <source>
        <dbReference type="ARBA" id="ARBA00002582"/>
    </source>
</evidence>
<evidence type="ECO:0000313" key="11">
    <source>
        <dbReference type="Proteomes" id="UP000327157"/>
    </source>
</evidence>
<comment type="similarity">
    <text evidence="4">Belongs to the oleosin family.</text>
</comment>
<dbReference type="GO" id="GO:0016020">
    <property type="term" value="C:membrane"/>
    <property type="evidence" value="ECO:0007669"/>
    <property type="project" value="UniProtKB-SubCell"/>
</dbReference>
<evidence type="ECO:0000256" key="6">
    <source>
        <dbReference type="ARBA" id="ARBA00022692"/>
    </source>
</evidence>